<dbReference type="GO" id="GO:0008202">
    <property type="term" value="P:steroid metabolic process"/>
    <property type="evidence" value="ECO:0007669"/>
    <property type="project" value="TreeGrafter"/>
</dbReference>
<organism evidence="2 3">
    <name type="scientific">Candidatus Nitrospira kreftii</name>
    <dbReference type="NCBI Taxonomy" id="2652173"/>
    <lineage>
        <taxon>Bacteria</taxon>
        <taxon>Pseudomonadati</taxon>
        <taxon>Nitrospirota</taxon>
        <taxon>Nitrospiria</taxon>
        <taxon>Nitrospirales</taxon>
        <taxon>Nitrospiraceae</taxon>
        <taxon>Nitrospira</taxon>
    </lineage>
</organism>
<accession>A0A7S8FEA5</accession>
<reference evidence="2 3" key="1">
    <citation type="journal article" date="2020" name="ISME J.">
        <title>Enrichment and physiological characterization of a novel comammox Nitrospira indicates ammonium inhibition of complete nitrification.</title>
        <authorList>
            <person name="Sakoula D."/>
            <person name="Koch H."/>
            <person name="Frank J."/>
            <person name="Jetten M.S.M."/>
            <person name="van Kessel M.A.H.J."/>
            <person name="Lucker S."/>
        </authorList>
    </citation>
    <scope>NUCLEOTIDE SEQUENCE [LARGE SCALE GENOMIC DNA]</scope>
    <source>
        <strain evidence="2">Comreactor17</strain>
    </source>
</reference>
<dbReference type="PROSITE" id="PS51257">
    <property type="entry name" value="PROKAR_LIPOPROTEIN"/>
    <property type="match status" value="1"/>
</dbReference>
<comment type="similarity">
    <text evidence="1">Belongs to the short-chain dehydrogenases/reductases (SDR) family.</text>
</comment>
<name>A0A7S8FEA5_9BACT</name>
<dbReference type="Pfam" id="PF00106">
    <property type="entry name" value="adh_short"/>
    <property type="match status" value="1"/>
</dbReference>
<sequence length="287" mass="30870">MTSERNQAVVITGASTGIGAACAIHLDRLGFRVFAGVRKPEDGLALQKNSSDRLVPIMLDVTHASTIHKSHALVSELTRAEGLYGLINNAGIAVVGPLEAVPIPDLRQQLEINVIGQVAVTQTFLPLIRQAQGRIINMGSIAGLSTMPLMGPYSASKFALEAITDALRLEVQQWGIHVSIIEPGAIATPIWNKSTIEAAQREAAIGDDLRSLYKPIVSAVRRIVEEASKRAVSSDTVARVVETALTAPIPKTRYLVGSDAKLRALMAKLLPDRASDRLLSWILKLPR</sequence>
<dbReference type="PROSITE" id="PS00061">
    <property type="entry name" value="ADH_SHORT"/>
    <property type="match status" value="1"/>
</dbReference>
<dbReference type="GO" id="GO:0016491">
    <property type="term" value="F:oxidoreductase activity"/>
    <property type="evidence" value="ECO:0007669"/>
    <property type="project" value="TreeGrafter"/>
</dbReference>
<dbReference type="SUPFAM" id="SSF51735">
    <property type="entry name" value="NAD(P)-binding Rossmann-fold domains"/>
    <property type="match status" value="1"/>
</dbReference>
<dbReference type="Gene3D" id="3.40.50.720">
    <property type="entry name" value="NAD(P)-binding Rossmann-like Domain"/>
    <property type="match status" value="1"/>
</dbReference>
<dbReference type="PANTHER" id="PTHR43313:SF1">
    <property type="entry name" value="3BETA-HYDROXYSTEROID DEHYDROGENASE DHS-16"/>
    <property type="match status" value="1"/>
</dbReference>
<dbReference type="PANTHER" id="PTHR43313">
    <property type="entry name" value="SHORT-CHAIN DEHYDROGENASE/REDUCTASE FAMILY 9C"/>
    <property type="match status" value="1"/>
</dbReference>
<dbReference type="InterPro" id="IPR036291">
    <property type="entry name" value="NAD(P)-bd_dom_sf"/>
</dbReference>
<dbReference type="Proteomes" id="UP000593737">
    <property type="component" value="Chromosome"/>
</dbReference>
<evidence type="ECO:0000313" key="2">
    <source>
        <dbReference type="EMBL" id="QPD04325.1"/>
    </source>
</evidence>
<evidence type="ECO:0000256" key="1">
    <source>
        <dbReference type="RuleBase" id="RU000363"/>
    </source>
</evidence>
<proteinExistence type="inferred from homology"/>
<dbReference type="PRINTS" id="PR00080">
    <property type="entry name" value="SDRFAMILY"/>
</dbReference>
<gene>
    <name evidence="2" type="ORF">Nkreftii_002099</name>
</gene>
<dbReference type="InterPro" id="IPR020904">
    <property type="entry name" value="Sc_DH/Rdtase_CS"/>
</dbReference>
<dbReference type="AlphaFoldDB" id="A0A7S8FEA5"/>
<dbReference type="InterPro" id="IPR002347">
    <property type="entry name" value="SDR_fam"/>
</dbReference>
<dbReference type="CDD" id="cd05374">
    <property type="entry name" value="17beta-HSD-like_SDR_c"/>
    <property type="match status" value="1"/>
</dbReference>
<evidence type="ECO:0000313" key="3">
    <source>
        <dbReference type="Proteomes" id="UP000593737"/>
    </source>
</evidence>
<dbReference type="PRINTS" id="PR00081">
    <property type="entry name" value="GDHRDH"/>
</dbReference>
<protein>
    <submittedName>
        <fullName evidence="2">Short-chain dehydrogenase/reductase</fullName>
    </submittedName>
</protein>
<dbReference type="EMBL" id="CP047423">
    <property type="protein sequence ID" value="QPD04325.1"/>
    <property type="molecule type" value="Genomic_DNA"/>
</dbReference>
<dbReference type="KEGG" id="nkf:Nkreftii_002099"/>